<evidence type="ECO:0000313" key="2">
    <source>
        <dbReference type="Proteomes" id="UP000475532"/>
    </source>
</evidence>
<dbReference type="Proteomes" id="UP000475532">
    <property type="component" value="Unassembled WGS sequence"/>
</dbReference>
<organism evidence="1 2">
    <name type="scientific">Actinomadura bangladeshensis</name>
    <dbReference type="NCBI Taxonomy" id="453573"/>
    <lineage>
        <taxon>Bacteria</taxon>
        <taxon>Bacillati</taxon>
        <taxon>Actinomycetota</taxon>
        <taxon>Actinomycetes</taxon>
        <taxon>Streptosporangiales</taxon>
        <taxon>Thermomonosporaceae</taxon>
        <taxon>Actinomadura</taxon>
    </lineage>
</organism>
<accession>A0A6L9QI45</accession>
<evidence type="ECO:0000313" key="1">
    <source>
        <dbReference type="EMBL" id="NEA25191.1"/>
    </source>
</evidence>
<sequence>MSKAEASQLCLEFQLLLAPGTTVEDVHAHGRRVMEELLRLEECNSDFTDSAVSTNAGTSTITVELLVLNTADPTTALQRALDLIRTAAHAAGGATPDWPTVSEMPVQVQFAKAQELASA</sequence>
<name>A0A6L9QI45_9ACTN</name>
<dbReference type="AlphaFoldDB" id="A0A6L9QI45"/>
<dbReference type="RefSeq" id="WP_163058920.1">
    <property type="nucleotide sequence ID" value="NZ_JAAGLI010000569.1"/>
</dbReference>
<protein>
    <submittedName>
        <fullName evidence="1">Uncharacterized protein</fullName>
    </submittedName>
</protein>
<proteinExistence type="predicted"/>
<reference evidence="1 2" key="1">
    <citation type="submission" date="2020-01" db="EMBL/GenBank/DDBJ databases">
        <title>Insect and environment-associated Actinomycetes.</title>
        <authorList>
            <person name="Currrie C."/>
            <person name="Chevrette M."/>
            <person name="Carlson C."/>
            <person name="Stubbendieck R."/>
            <person name="Wendt-Pienkowski E."/>
        </authorList>
    </citation>
    <scope>NUCLEOTIDE SEQUENCE [LARGE SCALE GENOMIC DNA]</scope>
    <source>
        <strain evidence="1 2">SID10258</strain>
    </source>
</reference>
<gene>
    <name evidence="1" type="ORF">G3I70_22285</name>
</gene>
<dbReference type="EMBL" id="JAAGLI010000569">
    <property type="protein sequence ID" value="NEA25191.1"/>
    <property type="molecule type" value="Genomic_DNA"/>
</dbReference>
<comment type="caution">
    <text evidence="1">The sequence shown here is derived from an EMBL/GenBank/DDBJ whole genome shotgun (WGS) entry which is preliminary data.</text>
</comment>